<dbReference type="EMBL" id="BMVN01000035">
    <property type="protein sequence ID" value="GHA55113.1"/>
    <property type="molecule type" value="Genomic_DNA"/>
</dbReference>
<comment type="caution">
    <text evidence="3">The sequence shown here is derived from an EMBL/GenBank/DDBJ whole genome shotgun (WGS) entry which is preliminary data.</text>
</comment>
<dbReference type="RefSeq" id="WP_189892658.1">
    <property type="nucleotide sequence ID" value="NZ_BMVN01000035.1"/>
</dbReference>
<feature type="domain" description="AMP-binding enzyme C-terminal" evidence="2">
    <location>
        <begin position="129"/>
        <end position="204"/>
    </location>
</feature>
<evidence type="ECO:0000313" key="4">
    <source>
        <dbReference type="Proteomes" id="UP000653644"/>
    </source>
</evidence>
<dbReference type="Pfam" id="PF13193">
    <property type="entry name" value="AMP-binding_C"/>
    <property type="match status" value="1"/>
</dbReference>
<dbReference type="SUPFAM" id="SSF47336">
    <property type="entry name" value="ACP-like"/>
    <property type="match status" value="1"/>
</dbReference>
<dbReference type="InterPro" id="IPR009081">
    <property type="entry name" value="PP-bd_ACP"/>
</dbReference>
<dbReference type="InterPro" id="IPR036736">
    <property type="entry name" value="ACP-like_sf"/>
</dbReference>
<dbReference type="Pfam" id="PF00550">
    <property type="entry name" value="PP-binding"/>
    <property type="match status" value="1"/>
</dbReference>
<dbReference type="PANTHER" id="PTHR45527:SF1">
    <property type="entry name" value="FATTY ACID SYNTHASE"/>
    <property type="match status" value="1"/>
</dbReference>
<name>A0ABQ3D6E1_9ACTN</name>
<dbReference type="Proteomes" id="UP000653644">
    <property type="component" value="Unassembled WGS sequence"/>
</dbReference>
<accession>A0ABQ3D6E1</accession>
<evidence type="ECO:0000259" key="1">
    <source>
        <dbReference type="Pfam" id="PF00550"/>
    </source>
</evidence>
<gene>
    <name evidence="3" type="ORF">GCM10010345_69610</name>
</gene>
<dbReference type="Gene3D" id="3.40.50.12780">
    <property type="entry name" value="N-terminal domain of ligase-like"/>
    <property type="match status" value="1"/>
</dbReference>
<evidence type="ECO:0008006" key="5">
    <source>
        <dbReference type="Google" id="ProtNLM"/>
    </source>
</evidence>
<dbReference type="InterPro" id="IPR025110">
    <property type="entry name" value="AMP-bd_C"/>
</dbReference>
<dbReference type="SUPFAM" id="SSF56801">
    <property type="entry name" value="Acetyl-CoA synthetase-like"/>
    <property type="match status" value="1"/>
</dbReference>
<reference evidence="4" key="1">
    <citation type="journal article" date="2019" name="Int. J. Syst. Evol. Microbiol.">
        <title>The Global Catalogue of Microorganisms (GCM) 10K type strain sequencing project: providing services to taxonomists for standard genome sequencing and annotation.</title>
        <authorList>
            <consortium name="The Broad Institute Genomics Platform"/>
            <consortium name="The Broad Institute Genome Sequencing Center for Infectious Disease"/>
            <person name="Wu L."/>
            <person name="Ma J."/>
        </authorList>
    </citation>
    <scope>NUCLEOTIDE SEQUENCE [LARGE SCALE GENOMIC DNA]</scope>
    <source>
        <strain evidence="4">JCM 4733</strain>
    </source>
</reference>
<evidence type="ECO:0000313" key="3">
    <source>
        <dbReference type="EMBL" id="GHA55113.1"/>
    </source>
</evidence>
<dbReference type="InterPro" id="IPR042099">
    <property type="entry name" value="ANL_N_sf"/>
</dbReference>
<protein>
    <recommendedName>
        <fullName evidence="5">Carrier domain-containing protein</fullName>
    </recommendedName>
</protein>
<sequence>MPNVYGPAGATVLTTTHRLRPESDDPAAACRSDSPPTGYAVFITDQDGRIVPRGQAGEVRTGGAGLTLGYVDPRRTTERFVPAPAGQRYADRVYRTGDKAVVRPDGLLEFLGRLDEQVKISGAHAEPAEVEAALETHHSVRRAVVVPFQAAGGGLRLAAFPLLVEGARADEDAVLATVRARVPKQAVPAVVRFVDTLPLNANGKVDRALLTRQAAPKTSVTEAARTRQLPQAEDTEAFLRAACRRLLDQPCLTPADNLTESGGTLLAVARLVALLESTYPIRIKAAKVMCQPGLAALAALVATPRAEACTQLSSPIGKATRNAPGRGRVLGAGSARCGRGGYGSRNMGAGVLTE</sequence>
<proteinExistence type="predicted"/>
<evidence type="ECO:0000259" key="2">
    <source>
        <dbReference type="Pfam" id="PF13193"/>
    </source>
</evidence>
<dbReference type="PANTHER" id="PTHR45527">
    <property type="entry name" value="NONRIBOSOMAL PEPTIDE SYNTHETASE"/>
    <property type="match status" value="1"/>
</dbReference>
<organism evidence="3 4">
    <name type="scientific">Streptomyces canarius</name>
    <dbReference type="NCBI Taxonomy" id="285453"/>
    <lineage>
        <taxon>Bacteria</taxon>
        <taxon>Bacillati</taxon>
        <taxon>Actinomycetota</taxon>
        <taxon>Actinomycetes</taxon>
        <taxon>Kitasatosporales</taxon>
        <taxon>Streptomycetaceae</taxon>
        <taxon>Streptomyces</taxon>
    </lineage>
</organism>
<feature type="domain" description="Carrier" evidence="1">
    <location>
        <begin position="238"/>
        <end position="301"/>
    </location>
</feature>
<dbReference type="Gene3D" id="3.30.300.30">
    <property type="match status" value="1"/>
</dbReference>
<dbReference type="Gene3D" id="1.10.1200.10">
    <property type="entry name" value="ACP-like"/>
    <property type="match status" value="1"/>
</dbReference>
<dbReference type="InterPro" id="IPR045851">
    <property type="entry name" value="AMP-bd_C_sf"/>
</dbReference>
<keyword evidence="4" id="KW-1185">Reference proteome</keyword>